<keyword evidence="5 6" id="KW-0472">Membrane</keyword>
<dbReference type="GO" id="GO:0016020">
    <property type="term" value="C:membrane"/>
    <property type="evidence" value="ECO:0007669"/>
    <property type="project" value="UniProtKB-SubCell"/>
</dbReference>
<dbReference type="PANTHER" id="PTHR21716">
    <property type="entry name" value="TRANSMEMBRANE PROTEIN"/>
    <property type="match status" value="1"/>
</dbReference>
<feature type="transmembrane region" description="Helical" evidence="6">
    <location>
        <begin position="199"/>
        <end position="222"/>
    </location>
</feature>
<comment type="caution">
    <text evidence="7">The sequence shown here is derived from an EMBL/GenBank/DDBJ whole genome shotgun (WGS) entry which is preliminary data.</text>
</comment>
<organism evidence="7 8">
    <name type="scientific">Ligilactobacillus ceti DSM 22408</name>
    <dbReference type="NCBI Taxonomy" id="1122146"/>
    <lineage>
        <taxon>Bacteria</taxon>
        <taxon>Bacillati</taxon>
        <taxon>Bacillota</taxon>
        <taxon>Bacilli</taxon>
        <taxon>Lactobacillales</taxon>
        <taxon>Lactobacillaceae</taxon>
        <taxon>Ligilactobacillus</taxon>
    </lineage>
</organism>
<reference evidence="7 8" key="1">
    <citation type="journal article" date="2015" name="Genome Announc.">
        <title>Expanding the biotechnology potential of lactobacilli through comparative genomics of 213 strains and associated genera.</title>
        <authorList>
            <person name="Sun Z."/>
            <person name="Harris H.M."/>
            <person name="McCann A."/>
            <person name="Guo C."/>
            <person name="Argimon S."/>
            <person name="Zhang W."/>
            <person name="Yang X."/>
            <person name="Jeffery I.B."/>
            <person name="Cooney J.C."/>
            <person name="Kagawa T.F."/>
            <person name="Liu W."/>
            <person name="Song Y."/>
            <person name="Salvetti E."/>
            <person name="Wrobel A."/>
            <person name="Rasinkangas P."/>
            <person name="Parkhill J."/>
            <person name="Rea M.C."/>
            <person name="O'Sullivan O."/>
            <person name="Ritari J."/>
            <person name="Douillard F.P."/>
            <person name="Paul Ross R."/>
            <person name="Yang R."/>
            <person name="Briner A.E."/>
            <person name="Felis G.E."/>
            <person name="de Vos W.M."/>
            <person name="Barrangou R."/>
            <person name="Klaenhammer T.R."/>
            <person name="Caufield P.W."/>
            <person name="Cui Y."/>
            <person name="Zhang H."/>
            <person name="O'Toole P.W."/>
        </authorList>
    </citation>
    <scope>NUCLEOTIDE SEQUENCE [LARGE SCALE GENOMIC DNA]</scope>
    <source>
        <strain evidence="7 8">DSM 22408</strain>
    </source>
</reference>
<feature type="transmembrane region" description="Helical" evidence="6">
    <location>
        <begin position="228"/>
        <end position="252"/>
    </location>
</feature>
<evidence type="ECO:0000256" key="4">
    <source>
        <dbReference type="ARBA" id="ARBA00022989"/>
    </source>
</evidence>
<dbReference type="Pfam" id="PF01594">
    <property type="entry name" value="AI-2E_transport"/>
    <property type="match status" value="1"/>
</dbReference>
<comment type="subcellular location">
    <subcellularLocation>
        <location evidence="1">Membrane</location>
        <topology evidence="1">Multi-pass membrane protein</topology>
    </subcellularLocation>
</comment>
<evidence type="ECO:0000313" key="8">
    <source>
        <dbReference type="Proteomes" id="UP000051500"/>
    </source>
</evidence>
<dbReference type="GO" id="GO:0055085">
    <property type="term" value="P:transmembrane transport"/>
    <property type="evidence" value="ECO:0007669"/>
    <property type="project" value="TreeGrafter"/>
</dbReference>
<dbReference type="PANTHER" id="PTHR21716:SF62">
    <property type="entry name" value="TRANSPORT PROTEIN YDBI-RELATED"/>
    <property type="match status" value="1"/>
</dbReference>
<dbReference type="InterPro" id="IPR002549">
    <property type="entry name" value="AI-2E-like"/>
</dbReference>
<evidence type="ECO:0000256" key="3">
    <source>
        <dbReference type="ARBA" id="ARBA00022692"/>
    </source>
</evidence>
<evidence type="ECO:0000256" key="2">
    <source>
        <dbReference type="ARBA" id="ARBA00009773"/>
    </source>
</evidence>
<feature type="transmembrane region" description="Helical" evidence="6">
    <location>
        <begin position="35"/>
        <end position="51"/>
    </location>
</feature>
<feature type="transmembrane region" description="Helical" evidence="6">
    <location>
        <begin position="135"/>
        <end position="162"/>
    </location>
</feature>
<dbReference type="AlphaFoldDB" id="A0A0R2KQ86"/>
<name>A0A0R2KQ86_9LACO</name>
<comment type="similarity">
    <text evidence="2">Belongs to the autoinducer-2 exporter (AI-2E) (TC 2.A.86) family.</text>
</comment>
<evidence type="ECO:0000256" key="1">
    <source>
        <dbReference type="ARBA" id="ARBA00004141"/>
    </source>
</evidence>
<gene>
    <name evidence="7" type="ORF">IV53_GL000377</name>
</gene>
<dbReference type="OrthoDB" id="9772136at2"/>
<dbReference type="Proteomes" id="UP000051500">
    <property type="component" value="Unassembled WGS sequence"/>
</dbReference>
<proteinExistence type="inferred from homology"/>
<feature type="transmembrane region" description="Helical" evidence="6">
    <location>
        <begin position="12"/>
        <end position="29"/>
    </location>
</feature>
<evidence type="ECO:0000313" key="7">
    <source>
        <dbReference type="EMBL" id="KRN88413.1"/>
    </source>
</evidence>
<evidence type="ECO:0000256" key="5">
    <source>
        <dbReference type="ARBA" id="ARBA00023136"/>
    </source>
</evidence>
<keyword evidence="4 6" id="KW-1133">Transmembrane helix</keyword>
<dbReference type="eggNOG" id="COG0628">
    <property type="taxonomic scope" value="Bacteria"/>
</dbReference>
<protein>
    <recommendedName>
        <fullName evidence="9">Permease</fullName>
    </recommendedName>
</protein>
<feature type="transmembrane region" description="Helical" evidence="6">
    <location>
        <begin position="264"/>
        <end position="284"/>
    </location>
</feature>
<evidence type="ECO:0008006" key="9">
    <source>
        <dbReference type="Google" id="ProtNLM"/>
    </source>
</evidence>
<sequence>MNLWQKFIANTGLRRTVVLLGIISILFLARSMLSVILLTFIFTFLVIRLIGFVQKYIKIPSSLIVIILYLGIIVIMYGAITIYVPKLIVQSEAMFNYLMNFYQHPPKGTNDLMKYVNMYINKSEIMKQAKTGVSFLFSSLASIGTMSFTFFMSLLMSFFYTVECKQVKKFSSQLLEGPNAWLFSDIYYFAKKFTNTFGVVLEAQFMIALINTIITTGFLAILKMPQLVTLSVLIFILSMIPVAGVILSFLPMAFIGYSVGGIRYVIYIVIMLMVVHALEAYVLNPKLMSSKTDLPIFYTFIILFIAERLFGVWGLIVGIPIFTFILDVLGVKIKSIRKQPLRKLEK</sequence>
<keyword evidence="8" id="KW-1185">Reference proteome</keyword>
<feature type="transmembrane region" description="Helical" evidence="6">
    <location>
        <begin position="63"/>
        <end position="84"/>
    </location>
</feature>
<dbReference type="PATRIC" id="fig|1122146.4.peg.389"/>
<dbReference type="EMBL" id="JQBZ01000025">
    <property type="protein sequence ID" value="KRN88413.1"/>
    <property type="molecule type" value="Genomic_DNA"/>
</dbReference>
<dbReference type="RefSeq" id="WP_027106831.1">
    <property type="nucleotide sequence ID" value="NZ_JQBZ01000025.1"/>
</dbReference>
<keyword evidence="3 6" id="KW-0812">Transmembrane</keyword>
<evidence type="ECO:0000256" key="6">
    <source>
        <dbReference type="SAM" id="Phobius"/>
    </source>
</evidence>
<dbReference type="STRING" id="1122146.IV53_GL000377"/>
<feature type="transmembrane region" description="Helical" evidence="6">
    <location>
        <begin position="296"/>
        <end position="329"/>
    </location>
</feature>
<accession>A0A0R2KQ86</accession>